<dbReference type="AlphaFoldDB" id="E3CY79"/>
<comment type="subunit">
    <text evidence="6">Part of the FGAM synthase complex composed of 1 PurL, 1 PurQ and 2 PurS subunits.</text>
</comment>
<organism evidence="7 8">
    <name type="scientific">Aminomonas paucivorans DSM 12260</name>
    <dbReference type="NCBI Taxonomy" id="584708"/>
    <lineage>
        <taxon>Bacteria</taxon>
        <taxon>Thermotogati</taxon>
        <taxon>Synergistota</taxon>
        <taxon>Synergistia</taxon>
        <taxon>Synergistales</taxon>
        <taxon>Synergistaceae</taxon>
        <taxon>Aminomonas</taxon>
    </lineage>
</organism>
<dbReference type="InterPro" id="IPR036604">
    <property type="entry name" value="PurS-like_sf"/>
</dbReference>
<dbReference type="RefSeq" id="WP_006300813.1">
    <property type="nucleotide sequence ID" value="NZ_CM001022.1"/>
</dbReference>
<dbReference type="HOGENOM" id="CLU_164833_3_0_0"/>
<evidence type="ECO:0000256" key="2">
    <source>
        <dbReference type="ARBA" id="ARBA00022598"/>
    </source>
</evidence>
<evidence type="ECO:0000256" key="4">
    <source>
        <dbReference type="ARBA" id="ARBA00022755"/>
    </source>
</evidence>
<dbReference type="PaxDb" id="584708-Apau_1186"/>
<dbReference type="HAMAP" id="MF_01926">
    <property type="entry name" value="PurS"/>
    <property type="match status" value="1"/>
</dbReference>
<evidence type="ECO:0000313" key="7">
    <source>
        <dbReference type="EMBL" id="EFQ23612.1"/>
    </source>
</evidence>
<dbReference type="Pfam" id="PF02700">
    <property type="entry name" value="PurS"/>
    <property type="match status" value="1"/>
</dbReference>
<dbReference type="OrthoDB" id="9799101at2"/>
<gene>
    <name evidence="6" type="primary">purS</name>
    <name evidence="7" type="ORF">Apau_1186</name>
</gene>
<evidence type="ECO:0000256" key="1">
    <source>
        <dbReference type="ARBA" id="ARBA00022490"/>
    </source>
</evidence>
<keyword evidence="4 6" id="KW-0658">Purine biosynthesis</keyword>
<dbReference type="GO" id="GO:0006189">
    <property type="term" value="P:'de novo' IMP biosynthetic process"/>
    <property type="evidence" value="ECO:0007669"/>
    <property type="project" value="UniProtKB-UniRule"/>
</dbReference>
<name>E3CY79_9BACT</name>
<evidence type="ECO:0000256" key="6">
    <source>
        <dbReference type="HAMAP-Rule" id="MF_01926"/>
    </source>
</evidence>
<dbReference type="NCBIfam" id="TIGR00302">
    <property type="entry name" value="phosphoribosylformylglycinamidine synthase subunit PurS"/>
    <property type="match status" value="1"/>
</dbReference>
<dbReference type="Gene3D" id="3.30.1280.10">
    <property type="entry name" value="Phosphoribosylformylglycinamidine synthase subunit PurS"/>
    <property type="match status" value="1"/>
</dbReference>
<dbReference type="UniPathway" id="UPA00074">
    <property type="reaction ID" value="UER00128"/>
</dbReference>
<evidence type="ECO:0000256" key="5">
    <source>
        <dbReference type="ARBA" id="ARBA00022840"/>
    </source>
</evidence>
<sequence>MNYRASVLVYPKRGVLDTQGKAVQATLIRLGHGTLEEVRVGRYLQLLLEAPSEAAAREEGDRMCRELLVNDLIEEYSLQVEPA</sequence>
<comment type="subcellular location">
    <subcellularLocation>
        <location evidence="6">Cytoplasm</location>
    </subcellularLocation>
</comment>
<dbReference type="EMBL" id="CM001022">
    <property type="protein sequence ID" value="EFQ23612.1"/>
    <property type="molecule type" value="Genomic_DNA"/>
</dbReference>
<keyword evidence="8" id="KW-1185">Reference proteome</keyword>
<dbReference type="EC" id="6.3.5.3" evidence="6"/>
<keyword evidence="5 6" id="KW-0067">ATP-binding</keyword>
<dbReference type="InterPro" id="IPR003850">
    <property type="entry name" value="PurS"/>
</dbReference>
<evidence type="ECO:0000256" key="3">
    <source>
        <dbReference type="ARBA" id="ARBA00022741"/>
    </source>
</evidence>
<keyword evidence="2 6" id="KW-0436">Ligase</keyword>
<dbReference type="Proteomes" id="UP000005096">
    <property type="component" value="Chromosome"/>
</dbReference>
<proteinExistence type="inferred from homology"/>
<keyword evidence="1 6" id="KW-0963">Cytoplasm</keyword>
<protein>
    <recommendedName>
        <fullName evidence="6">Phosphoribosylformylglycinamidine synthase subunit PurS</fullName>
        <shortName evidence="6">FGAM synthase</shortName>
        <ecNumber evidence="6">6.3.5.3</ecNumber>
    </recommendedName>
    <alternativeName>
        <fullName evidence="6">Formylglycinamide ribonucleotide amidotransferase subunit III</fullName>
        <shortName evidence="6">FGAR amidotransferase III</shortName>
        <shortName evidence="6">FGAR-AT III</shortName>
    </alternativeName>
    <alternativeName>
        <fullName evidence="6">Phosphoribosylformylglycinamidine synthase subunit III</fullName>
    </alternativeName>
</protein>
<reference evidence="7 8" key="1">
    <citation type="journal article" date="2010" name="Stand. Genomic Sci.">
        <title>Non-contiguous finished genome sequence of Aminomonas paucivorans type strain (GLU-3).</title>
        <authorList>
            <person name="Pitluck S."/>
            <person name="Yasawong M."/>
            <person name="Held B."/>
            <person name="Lapidus A."/>
            <person name="Nolan M."/>
            <person name="Copeland A."/>
            <person name="Lucas S."/>
            <person name="Del Rio T.G."/>
            <person name="Tice H."/>
            <person name="Cheng J.F."/>
            <person name="Chertkov O."/>
            <person name="Goodwin L."/>
            <person name="Tapia R."/>
            <person name="Han C."/>
            <person name="Liolios K."/>
            <person name="Ivanova N."/>
            <person name="Mavromatis K."/>
            <person name="Ovchinnikova G."/>
            <person name="Pati A."/>
            <person name="Chen A."/>
            <person name="Palaniappan K."/>
            <person name="Land M."/>
            <person name="Hauser L."/>
            <person name="Chang Y.J."/>
            <person name="Jeffries C.D."/>
            <person name="Pukall R."/>
            <person name="Spring S."/>
            <person name="Rohde M."/>
            <person name="Sikorski J."/>
            <person name="Goker M."/>
            <person name="Woyke T."/>
            <person name="Bristow J."/>
            <person name="Eisen J.A."/>
            <person name="Markowitz V."/>
            <person name="Hugenholtz P."/>
            <person name="Kyrpides N.C."/>
            <person name="Klenk H.P."/>
        </authorList>
    </citation>
    <scope>NUCLEOTIDE SEQUENCE [LARGE SCALE GENOMIC DNA]</scope>
    <source>
        <strain evidence="7 8">DSM 12260</strain>
    </source>
</reference>
<dbReference type="STRING" id="584708.Apau_1186"/>
<dbReference type="GO" id="GO:0005524">
    <property type="term" value="F:ATP binding"/>
    <property type="evidence" value="ECO:0007669"/>
    <property type="project" value="UniProtKB-UniRule"/>
</dbReference>
<keyword evidence="3 6" id="KW-0547">Nucleotide-binding</keyword>
<comment type="function">
    <text evidence="6">Part of the phosphoribosylformylglycinamidine synthase complex involved in the purines biosynthetic pathway. Catalyzes the ATP-dependent conversion of formylglycinamide ribonucleotide (FGAR) and glutamine to yield formylglycinamidine ribonucleotide (FGAM) and glutamate. The FGAM synthase complex is composed of three subunits. PurQ produces an ammonia molecule by converting glutamine to glutamate. PurL transfers the ammonia molecule to FGAR to form FGAM in an ATP-dependent manner. PurS interacts with PurQ and PurL and is thought to assist in the transfer of the ammonia molecule from PurQ to PurL.</text>
</comment>
<evidence type="ECO:0000313" key="8">
    <source>
        <dbReference type="Proteomes" id="UP000005096"/>
    </source>
</evidence>
<dbReference type="PANTHER" id="PTHR34696:SF1">
    <property type="entry name" value="PHOSPHORIBOSYLFORMYLGLYCINAMIDINE SYNTHASE SUBUNIT PURS"/>
    <property type="match status" value="1"/>
</dbReference>
<dbReference type="eggNOG" id="COG1828">
    <property type="taxonomic scope" value="Bacteria"/>
</dbReference>
<dbReference type="SUPFAM" id="SSF82697">
    <property type="entry name" value="PurS-like"/>
    <property type="match status" value="1"/>
</dbReference>
<dbReference type="GO" id="GO:0005737">
    <property type="term" value="C:cytoplasm"/>
    <property type="evidence" value="ECO:0007669"/>
    <property type="project" value="UniProtKB-SubCell"/>
</dbReference>
<dbReference type="GO" id="GO:0004642">
    <property type="term" value="F:phosphoribosylformylglycinamidine synthase activity"/>
    <property type="evidence" value="ECO:0007669"/>
    <property type="project" value="UniProtKB-UniRule"/>
</dbReference>
<comment type="catalytic activity">
    <reaction evidence="6">
        <text>N(2)-formyl-N(1)-(5-phospho-beta-D-ribosyl)glycinamide + L-glutamine + ATP + H2O = 2-formamido-N(1)-(5-O-phospho-beta-D-ribosyl)acetamidine + L-glutamate + ADP + phosphate + H(+)</text>
        <dbReference type="Rhea" id="RHEA:17129"/>
        <dbReference type="ChEBI" id="CHEBI:15377"/>
        <dbReference type="ChEBI" id="CHEBI:15378"/>
        <dbReference type="ChEBI" id="CHEBI:29985"/>
        <dbReference type="ChEBI" id="CHEBI:30616"/>
        <dbReference type="ChEBI" id="CHEBI:43474"/>
        <dbReference type="ChEBI" id="CHEBI:58359"/>
        <dbReference type="ChEBI" id="CHEBI:147286"/>
        <dbReference type="ChEBI" id="CHEBI:147287"/>
        <dbReference type="ChEBI" id="CHEBI:456216"/>
        <dbReference type="EC" id="6.3.5.3"/>
    </reaction>
</comment>
<dbReference type="PANTHER" id="PTHR34696">
    <property type="entry name" value="PHOSPHORIBOSYLFORMYLGLYCINAMIDINE SYNTHASE SUBUNIT PURS"/>
    <property type="match status" value="1"/>
</dbReference>
<comment type="similarity">
    <text evidence="6">Belongs to the PurS family.</text>
</comment>
<dbReference type="NCBIfam" id="NF004630">
    <property type="entry name" value="PRK05974.1"/>
    <property type="match status" value="1"/>
</dbReference>
<accession>E3CY79</accession>
<comment type="pathway">
    <text evidence="6">Purine metabolism; IMP biosynthesis via de novo pathway; 5-amino-1-(5-phospho-D-ribosyl)imidazole from N(2)-formyl-N(1)-(5-phospho-D-ribosyl)glycinamide: step 1/2.</text>
</comment>